<accession>C0D5B7</accession>
<evidence type="ECO:0000313" key="3">
    <source>
        <dbReference type="Proteomes" id="UP000004756"/>
    </source>
</evidence>
<evidence type="ECO:0000259" key="1">
    <source>
        <dbReference type="Pfam" id="PF21117"/>
    </source>
</evidence>
<feature type="domain" description="MRB1590-like C-terminal" evidence="1">
    <location>
        <begin position="2"/>
        <end position="76"/>
    </location>
</feature>
<dbReference type="EMBL" id="ACCJ01000364">
    <property type="protein sequence ID" value="EEG53476.1"/>
    <property type="molecule type" value="Genomic_DNA"/>
</dbReference>
<dbReference type="InterPro" id="IPR049069">
    <property type="entry name" value="MRB1590-like_C"/>
</dbReference>
<dbReference type="Proteomes" id="UP000004756">
    <property type="component" value="Unassembled WGS sequence"/>
</dbReference>
<reference evidence="2 3" key="2">
    <citation type="submission" date="2009-02" db="EMBL/GenBank/DDBJ databases">
        <title>Draft genome sequence of Clostridium asparagiforme (DSM 15981).</title>
        <authorList>
            <person name="Sudarsanam P."/>
            <person name="Ley R."/>
            <person name="Guruge J."/>
            <person name="Turnbaugh P.J."/>
            <person name="Mahowald M."/>
            <person name="Liep D."/>
            <person name="Gordon J."/>
        </authorList>
    </citation>
    <scope>NUCLEOTIDE SEQUENCE [LARGE SCALE GENOMIC DNA]</scope>
    <source>
        <strain evidence="2 3">DSM 15981</strain>
    </source>
</reference>
<dbReference type="HOGENOM" id="CLU_2631823_0_0_9"/>
<keyword evidence="3" id="KW-1185">Reference proteome</keyword>
<proteinExistence type="predicted"/>
<protein>
    <recommendedName>
        <fullName evidence="1">MRB1590-like C-terminal domain-containing protein</fullName>
    </recommendedName>
</protein>
<dbReference type="AlphaFoldDB" id="C0D5B7"/>
<evidence type="ECO:0000313" key="2">
    <source>
        <dbReference type="EMBL" id="EEG53476.1"/>
    </source>
</evidence>
<gene>
    <name evidence="2" type="ORF">CLOSTASPAR_04463</name>
</gene>
<sequence>MEQLIHGEQTAALAQMVRYCLEKQLFPRYSVTEIVRLLTSEINRGGLPAISDSSYAAMGLCMPREQEIFACLNRYRG</sequence>
<dbReference type="Pfam" id="PF21117">
    <property type="entry name" value="MRB1590_C"/>
    <property type="match status" value="1"/>
</dbReference>
<reference evidence="2 3" key="1">
    <citation type="submission" date="2009-01" db="EMBL/GenBank/DDBJ databases">
        <authorList>
            <person name="Fulton L."/>
            <person name="Clifton S."/>
            <person name="Fulton B."/>
            <person name="Xu J."/>
            <person name="Minx P."/>
            <person name="Pepin K.H."/>
            <person name="Johnson M."/>
            <person name="Bhonagiri V."/>
            <person name="Nash W.E."/>
            <person name="Mardis E.R."/>
            <person name="Wilson R.K."/>
        </authorList>
    </citation>
    <scope>NUCLEOTIDE SEQUENCE [LARGE SCALE GENOMIC DNA]</scope>
    <source>
        <strain evidence="2 3">DSM 15981</strain>
    </source>
</reference>
<name>C0D5B7_9FIRM</name>
<organism evidence="2 3">
    <name type="scientific">[Clostridium] asparagiforme DSM 15981</name>
    <dbReference type="NCBI Taxonomy" id="518636"/>
    <lineage>
        <taxon>Bacteria</taxon>
        <taxon>Bacillati</taxon>
        <taxon>Bacillota</taxon>
        <taxon>Clostridia</taxon>
        <taxon>Lachnospirales</taxon>
        <taxon>Lachnospiraceae</taxon>
        <taxon>Enterocloster</taxon>
    </lineage>
</organism>
<comment type="caution">
    <text evidence="2">The sequence shown here is derived from an EMBL/GenBank/DDBJ whole genome shotgun (WGS) entry which is preliminary data.</text>
</comment>